<organism evidence="2 3">
    <name type="scientific">Lancefieldella rimae (strain ATCC 49626 / DSM 7090 / CCUG 31168 / NBRC 15546 / VPI D140H-11A)</name>
    <name type="common">Atopobium rimae</name>
    <dbReference type="NCBI Taxonomy" id="553184"/>
    <lineage>
        <taxon>Bacteria</taxon>
        <taxon>Bacillati</taxon>
        <taxon>Actinomycetota</taxon>
        <taxon>Coriobacteriia</taxon>
        <taxon>Coriobacteriales</taxon>
        <taxon>Atopobiaceae</taxon>
        <taxon>Lancefieldella</taxon>
    </lineage>
</organism>
<dbReference type="PROSITE" id="PS51257">
    <property type="entry name" value="PROKAR_LIPOPROTEIN"/>
    <property type="match status" value="1"/>
</dbReference>
<evidence type="ECO:0000313" key="3">
    <source>
        <dbReference type="Proteomes" id="UP000004070"/>
    </source>
</evidence>
<evidence type="ECO:0000256" key="1">
    <source>
        <dbReference type="SAM" id="SignalP"/>
    </source>
</evidence>
<keyword evidence="1" id="KW-0732">Signal</keyword>
<feature type="signal peptide" evidence="1">
    <location>
        <begin position="1"/>
        <end position="21"/>
    </location>
</feature>
<feature type="chain" id="PRO_5038452083" description="WG repeat-containing protein" evidence="1">
    <location>
        <begin position="22"/>
        <end position="109"/>
    </location>
</feature>
<dbReference type="EMBL" id="ACFE01000001">
    <property type="protein sequence ID" value="EEE17732.1"/>
    <property type="molecule type" value="Genomic_DNA"/>
</dbReference>
<proteinExistence type="predicted"/>
<accession>B9CKW3</accession>
<sequence>MIDRRKFLSIGLIGLSSVALSSCSLTGYYDDKKYGIIDTTGTWIIKPKFGWISDSVKGLCTALLSRDDDSLCGIVDLSGRWVIEPGTFKATNTGKTERVRPIKSSEKMV</sequence>
<dbReference type="InterPro" id="IPR032774">
    <property type="entry name" value="WG_beta_rep"/>
</dbReference>
<dbReference type="AlphaFoldDB" id="B9CKW3"/>
<comment type="caution">
    <text evidence="2">The sequence shown here is derived from an EMBL/GenBank/DDBJ whole genome shotgun (WGS) entry which is preliminary data.</text>
</comment>
<reference evidence="2 3" key="1">
    <citation type="submission" date="2009-01" db="EMBL/GenBank/DDBJ databases">
        <authorList>
            <person name="Madupu R."/>
            <person name="Sebastian Y."/>
            <person name="Durkin A.S."/>
            <person name="Torralba M."/>
            <person name="Methe B."/>
            <person name="Sutton G.G."/>
            <person name="Strausberg R.L."/>
            <person name="Nelson K.E."/>
        </authorList>
    </citation>
    <scope>NUCLEOTIDE SEQUENCE [LARGE SCALE GENOMIC DNA]</scope>
    <source>
        <strain evidence="2 3">ATCC 49626</strain>
    </source>
</reference>
<evidence type="ECO:0008006" key="4">
    <source>
        <dbReference type="Google" id="ProtNLM"/>
    </source>
</evidence>
<dbReference type="RefSeq" id="WP_003148241.1">
    <property type="nucleotide sequence ID" value="NZ_ACFE01000001.1"/>
</dbReference>
<evidence type="ECO:0000313" key="2">
    <source>
        <dbReference type="EMBL" id="EEE17732.1"/>
    </source>
</evidence>
<dbReference type="GeneID" id="84904178"/>
<name>B9CKW3_LANR4</name>
<protein>
    <recommendedName>
        <fullName evidence="4">WG repeat-containing protein</fullName>
    </recommendedName>
</protein>
<gene>
    <name evidence="2" type="ORF">ATORI0001_0675</name>
</gene>
<dbReference type="Pfam" id="PF14903">
    <property type="entry name" value="WG_beta_rep"/>
    <property type="match status" value="1"/>
</dbReference>
<dbReference type="Proteomes" id="UP000004070">
    <property type="component" value="Unassembled WGS sequence"/>
</dbReference>